<feature type="domain" description="DUF7168" evidence="3">
    <location>
        <begin position="55"/>
        <end position="183"/>
    </location>
</feature>
<sequence length="223" mass="25145">MNPRHLEKIKKCFELGKSGNPNEAATALAMAHKLMRKYGLSEDDIDFIEMGATTTASKIQKKPVAYAVNLGTSIASSFKCEVLLQYSYHGNNFKFIGRKDTAMMSAYAFDVLFRQLKLARKAFLATVHTRTSKQNKTKRADCYCDGWVNSVVRNLDVEELPPEEKERITNYRKHIGSYTEKKAKSRQRKGGSISDYLTGSHDGKNVRVNTPIHGSEGERLCLQ</sequence>
<dbReference type="PATRIC" id="fig|80852.17.peg.1544"/>
<name>A0A090ILD7_9GAMM</name>
<dbReference type="InterPro" id="IPR016868">
    <property type="entry name" value="Phage_B3_Orf5"/>
</dbReference>
<dbReference type="OrthoDB" id="7275531at2"/>
<dbReference type="Proteomes" id="UP000032427">
    <property type="component" value="Chromosome 1"/>
</dbReference>
<evidence type="ECO:0000256" key="1">
    <source>
        <dbReference type="SAM" id="MobiDB-lite"/>
    </source>
</evidence>
<dbReference type="EMBL" id="LN554846">
    <property type="protein sequence ID" value="CED71576.1"/>
    <property type="molecule type" value="Genomic_DNA"/>
</dbReference>
<dbReference type="Pfam" id="PF10979">
    <property type="entry name" value="DUF2786"/>
    <property type="match status" value="1"/>
</dbReference>
<dbReference type="PIRSF" id="PIRSF028111">
    <property type="entry name" value="UCP028111"/>
    <property type="match status" value="1"/>
</dbReference>
<accession>A0A090ILD7</accession>
<evidence type="ECO:0000313" key="5">
    <source>
        <dbReference type="Proteomes" id="UP000032427"/>
    </source>
</evidence>
<proteinExistence type="predicted"/>
<reference evidence="5" key="1">
    <citation type="submission" date="2014-09" db="EMBL/GenBank/DDBJ databases">
        <authorList>
            <person name="Hjerde E."/>
        </authorList>
    </citation>
    <scope>NUCLEOTIDE SEQUENCE [LARGE SCALE GENOMIC DNA]</scope>
    <source>
        <strain evidence="5">06/09/139</strain>
    </source>
</reference>
<feature type="region of interest" description="Disordered" evidence="1">
    <location>
        <begin position="178"/>
        <end position="223"/>
    </location>
</feature>
<evidence type="ECO:0000313" key="4">
    <source>
        <dbReference type="EMBL" id="CED71576.1"/>
    </source>
</evidence>
<gene>
    <name evidence="4" type="ORF">AWOD_I_1502</name>
</gene>
<dbReference type="STRING" id="80852.AWOD_I_1502"/>
<protein>
    <submittedName>
        <fullName evidence="4">Uncharacterized phage protein</fullName>
    </submittedName>
</protein>
<dbReference type="InterPro" id="IPR024498">
    <property type="entry name" value="DUF2786"/>
</dbReference>
<organism evidence="4 5">
    <name type="scientific">Aliivibrio wodanis</name>
    <dbReference type="NCBI Taxonomy" id="80852"/>
    <lineage>
        <taxon>Bacteria</taxon>
        <taxon>Pseudomonadati</taxon>
        <taxon>Pseudomonadota</taxon>
        <taxon>Gammaproteobacteria</taxon>
        <taxon>Vibrionales</taxon>
        <taxon>Vibrionaceae</taxon>
        <taxon>Aliivibrio</taxon>
    </lineage>
</organism>
<dbReference type="HOGENOM" id="CLU_093461_1_0_6"/>
<keyword evidence="5" id="KW-1185">Reference proteome</keyword>
<dbReference type="Pfam" id="PF23771">
    <property type="entry name" value="DUF7168"/>
    <property type="match status" value="1"/>
</dbReference>
<dbReference type="KEGG" id="awd:AWOD_I_1502"/>
<evidence type="ECO:0000259" key="2">
    <source>
        <dbReference type="Pfam" id="PF10979"/>
    </source>
</evidence>
<feature type="domain" description="DUF2786" evidence="2">
    <location>
        <begin position="6"/>
        <end position="42"/>
    </location>
</feature>
<evidence type="ECO:0000259" key="3">
    <source>
        <dbReference type="Pfam" id="PF23771"/>
    </source>
</evidence>
<dbReference type="InterPro" id="IPR055592">
    <property type="entry name" value="DUF7168"/>
</dbReference>
<dbReference type="AlphaFoldDB" id="A0A090ILD7"/>